<dbReference type="Proteomes" id="UP000321424">
    <property type="component" value="Unassembled WGS sequence"/>
</dbReference>
<dbReference type="Gene3D" id="2.120.10.70">
    <property type="entry name" value="Fucose-specific lectin"/>
    <property type="match status" value="2"/>
</dbReference>
<proteinExistence type="predicted"/>
<dbReference type="EMBL" id="BJXA01000034">
    <property type="protein sequence ID" value="GEM40241.1"/>
    <property type="molecule type" value="Genomic_DNA"/>
</dbReference>
<accession>A0A511MIG5</accession>
<comment type="caution">
    <text evidence="2">The sequence shown here is derived from an EMBL/GenBank/DDBJ whole genome shotgun (WGS) entry which is preliminary data.</text>
</comment>
<protein>
    <recommendedName>
        <fullName evidence="1">PLL-like beta propeller domain-containing protein</fullName>
    </recommendedName>
</protein>
<dbReference type="RefSeq" id="WP_147135257.1">
    <property type="nucleotide sequence ID" value="NZ_BJXA01000034.1"/>
</dbReference>
<feature type="domain" description="PLL-like beta propeller" evidence="1">
    <location>
        <begin position="152"/>
        <end position="288"/>
    </location>
</feature>
<dbReference type="InterPro" id="IPR058502">
    <property type="entry name" value="PLL-like_beta-prop"/>
</dbReference>
<evidence type="ECO:0000313" key="3">
    <source>
        <dbReference type="Proteomes" id="UP000321424"/>
    </source>
</evidence>
<dbReference type="OrthoDB" id="4178270at2"/>
<evidence type="ECO:0000313" key="2">
    <source>
        <dbReference type="EMBL" id="GEM40241.1"/>
    </source>
</evidence>
<dbReference type="SUPFAM" id="SSF89372">
    <property type="entry name" value="Fucose-specific lectin"/>
    <property type="match status" value="2"/>
</dbReference>
<dbReference type="Pfam" id="PF26607">
    <property type="entry name" value="DUF8189"/>
    <property type="match status" value="1"/>
</dbReference>
<keyword evidence="3" id="KW-1185">Reference proteome</keyword>
<name>A0A511MIG5_9NOCA</name>
<evidence type="ECO:0000259" key="1">
    <source>
        <dbReference type="Pfam" id="PF26607"/>
    </source>
</evidence>
<organism evidence="2 3">
    <name type="scientific">Nocardia ninae NBRC 108245</name>
    <dbReference type="NCBI Taxonomy" id="1210091"/>
    <lineage>
        <taxon>Bacteria</taxon>
        <taxon>Bacillati</taxon>
        <taxon>Actinomycetota</taxon>
        <taxon>Actinomycetes</taxon>
        <taxon>Mycobacteriales</taxon>
        <taxon>Nocardiaceae</taxon>
        <taxon>Nocardia</taxon>
    </lineage>
</organism>
<reference evidence="2 3" key="1">
    <citation type="submission" date="2019-07" db="EMBL/GenBank/DDBJ databases">
        <title>Whole genome shotgun sequence of Nocardia ninae NBRC 108245.</title>
        <authorList>
            <person name="Hosoyama A."/>
            <person name="Uohara A."/>
            <person name="Ohji S."/>
            <person name="Ichikawa N."/>
        </authorList>
    </citation>
    <scope>NUCLEOTIDE SEQUENCE [LARGE SCALE GENOMIC DNA]</scope>
    <source>
        <strain evidence="2 3">NBRC 108245</strain>
    </source>
</reference>
<gene>
    <name evidence="2" type="ORF">NN4_47600</name>
</gene>
<dbReference type="AlphaFoldDB" id="A0A511MIG5"/>
<sequence>MGWSEWQETSVAWHMQPREITAAGDEDVLRVIIRDKNDDLHEAVYLGNSYWASNENIGQPAASSLSGVPALACITDRRDLFVNAGFSLRHRSCTRPQSWTRWEDLGPVFPLPAGIGAGPAVCRSRWRMDIFALSATGPPFEMLHMYYDDNHGFMGWETLGGEWYDAPDNGFRTPAATTWGPDRIDVFAVGRDNGIHHQWTENAGVDWSGWYAIGGVTEHGLAACSWGPGRIDLFHRGTDASIYHAWLDADEAGWNGWEDMGGVTDHAVAVGSRGRGRLDLLHIGTDGKIYLKEF</sequence>